<sequence length="187" mass="20119">MSGQIPPVPMPSGEIVQPYNPLNAANSEPNPNSQPTVQSQHLLFNHPNPPNYWFPPPGIPQAALFAAYLQAAQAAAYTTPPFMNLTQTVPTSSPFLNFTQTVPQPVSQPVPTSSPFFNLTQTEPHPPPVSSRTVPVPFINLTQTTPQTLSSVPSTQTVQSPQDFDIGTFDSGFDFASSCSNLDSNLD</sequence>
<dbReference type="GeneID" id="18929693"/>
<accession>F4RDZ5</accession>
<dbReference type="VEuPathDB" id="FungiDB:MELLADRAFT_61200"/>
<organism evidence="3">
    <name type="scientific">Melampsora larici-populina (strain 98AG31 / pathotype 3-4-7)</name>
    <name type="common">Poplar leaf rust fungus</name>
    <dbReference type="NCBI Taxonomy" id="747676"/>
    <lineage>
        <taxon>Eukaryota</taxon>
        <taxon>Fungi</taxon>
        <taxon>Dikarya</taxon>
        <taxon>Basidiomycota</taxon>
        <taxon>Pucciniomycotina</taxon>
        <taxon>Pucciniomycetes</taxon>
        <taxon>Pucciniales</taxon>
        <taxon>Melampsoraceae</taxon>
        <taxon>Melampsora</taxon>
    </lineage>
</organism>
<protein>
    <submittedName>
        <fullName evidence="2">Uncharacterized protein</fullName>
    </submittedName>
</protein>
<gene>
    <name evidence="2" type="ORF">MELLADRAFT_61200</name>
</gene>
<feature type="compositionally biased region" description="Polar residues" evidence="1">
    <location>
        <begin position="23"/>
        <end position="42"/>
    </location>
</feature>
<reference evidence="3" key="1">
    <citation type="journal article" date="2011" name="Proc. Natl. Acad. Sci. U.S.A.">
        <title>Obligate biotrophy features unraveled by the genomic analysis of rust fungi.</title>
        <authorList>
            <person name="Duplessis S."/>
            <person name="Cuomo C.A."/>
            <person name="Lin Y.-C."/>
            <person name="Aerts A."/>
            <person name="Tisserant E."/>
            <person name="Veneault-Fourrey C."/>
            <person name="Joly D.L."/>
            <person name="Hacquard S."/>
            <person name="Amselem J."/>
            <person name="Cantarel B.L."/>
            <person name="Chiu R."/>
            <person name="Coutinho P.M."/>
            <person name="Feau N."/>
            <person name="Field M."/>
            <person name="Frey P."/>
            <person name="Gelhaye E."/>
            <person name="Goldberg J."/>
            <person name="Grabherr M.G."/>
            <person name="Kodira C.D."/>
            <person name="Kohler A."/>
            <person name="Kuees U."/>
            <person name="Lindquist E.A."/>
            <person name="Lucas S.M."/>
            <person name="Mago R."/>
            <person name="Mauceli E."/>
            <person name="Morin E."/>
            <person name="Murat C."/>
            <person name="Pangilinan J.L."/>
            <person name="Park R."/>
            <person name="Pearson M."/>
            <person name="Quesneville H."/>
            <person name="Rouhier N."/>
            <person name="Sakthikumar S."/>
            <person name="Salamov A.A."/>
            <person name="Schmutz J."/>
            <person name="Selles B."/>
            <person name="Shapiro H."/>
            <person name="Tanguay P."/>
            <person name="Tuskan G.A."/>
            <person name="Henrissat B."/>
            <person name="Van de Peer Y."/>
            <person name="Rouze P."/>
            <person name="Ellis J.G."/>
            <person name="Dodds P.N."/>
            <person name="Schein J.E."/>
            <person name="Zhong S."/>
            <person name="Hamelin R.C."/>
            <person name="Grigoriev I.V."/>
            <person name="Szabo L.J."/>
            <person name="Martin F."/>
        </authorList>
    </citation>
    <scope>NUCLEOTIDE SEQUENCE [LARGE SCALE GENOMIC DNA]</scope>
    <source>
        <strain evidence="3">98AG31 / pathotype 3-4-7</strain>
    </source>
</reference>
<dbReference type="KEGG" id="mlr:MELLADRAFT_61200"/>
<dbReference type="Proteomes" id="UP000001072">
    <property type="component" value="Unassembled WGS sequence"/>
</dbReference>
<dbReference type="AlphaFoldDB" id="F4RDZ5"/>
<evidence type="ECO:0000313" key="3">
    <source>
        <dbReference type="Proteomes" id="UP000001072"/>
    </source>
</evidence>
<feature type="region of interest" description="Disordered" evidence="1">
    <location>
        <begin position="1"/>
        <end position="44"/>
    </location>
</feature>
<evidence type="ECO:0000256" key="1">
    <source>
        <dbReference type="SAM" id="MobiDB-lite"/>
    </source>
</evidence>
<dbReference type="HOGENOM" id="CLU_1447997_0_0_1"/>
<feature type="compositionally biased region" description="Pro residues" evidence="1">
    <location>
        <begin position="1"/>
        <end position="10"/>
    </location>
</feature>
<evidence type="ECO:0000313" key="2">
    <source>
        <dbReference type="EMBL" id="EGG09492.1"/>
    </source>
</evidence>
<name>F4RDZ5_MELLP</name>
<dbReference type="InParanoid" id="F4RDZ5"/>
<dbReference type="RefSeq" id="XP_007407219.1">
    <property type="nucleotide sequence ID" value="XM_007407157.1"/>
</dbReference>
<proteinExistence type="predicted"/>
<keyword evidence="3" id="KW-1185">Reference proteome</keyword>
<dbReference type="EMBL" id="GL883097">
    <property type="protein sequence ID" value="EGG09492.1"/>
    <property type="molecule type" value="Genomic_DNA"/>
</dbReference>